<proteinExistence type="predicted"/>
<dbReference type="PROSITE" id="PS51318">
    <property type="entry name" value="TAT"/>
    <property type="match status" value="1"/>
</dbReference>
<sequence length="344" mass="35891">MELSRRQLLTAASVATAGAFVSTAGLTPAAAAAATATLIGTTVAAPAIVGPGPSGQPFQIAFAGGGGYGAGAPNHLINIAHGNDLAHPRVLPYRTGDALGLAWDGSGMSTSLTLAWTHYYDRTRRLNLGRSANGATFDLFPASSHTCLGGVALTRHDNAVIVGWAGGGGPGGGAPDGRVNVAALGGRPVTLPWRTPSAPALAGDPGVFWPDGRPRLYVCWRDAEGYLYFTYCGYRDFGELLDRRRVQRVETRGKAERSSQSPALAFSGDRLYLAWPAVDRAHHINVKIIAGAGAGQKMTGSETASSAIAVQSHYRGSARGWTGRYVYRGTDRIGGVYLTDAMPL</sequence>
<dbReference type="AlphaFoldDB" id="Q0RSG8"/>
<evidence type="ECO:0000313" key="3">
    <source>
        <dbReference type="Proteomes" id="UP000000657"/>
    </source>
</evidence>
<dbReference type="OrthoDB" id="9887290at2"/>
<dbReference type="KEGG" id="fal:FRAAL0825"/>
<organism evidence="2 3">
    <name type="scientific">Frankia alni (strain DSM 45986 / CECT 9034 / ACN14a)</name>
    <dbReference type="NCBI Taxonomy" id="326424"/>
    <lineage>
        <taxon>Bacteria</taxon>
        <taxon>Bacillati</taxon>
        <taxon>Actinomycetota</taxon>
        <taxon>Actinomycetes</taxon>
        <taxon>Frankiales</taxon>
        <taxon>Frankiaceae</taxon>
        <taxon>Frankia</taxon>
    </lineage>
</organism>
<gene>
    <name evidence="2" type="ordered locus">FRAAL0825</name>
</gene>
<reference evidence="2 3" key="1">
    <citation type="journal article" date="2007" name="Genome Res.">
        <title>Genome characteristics of facultatively symbiotic Frankia sp. strains reflect host range and host plant biogeography.</title>
        <authorList>
            <person name="Normand P."/>
            <person name="Lapierre P."/>
            <person name="Tisa L.S."/>
            <person name="Gogarten J.P."/>
            <person name="Alloisio N."/>
            <person name="Bagnarol E."/>
            <person name="Bassi C.A."/>
            <person name="Berry A.M."/>
            <person name="Bickhart D.M."/>
            <person name="Choisne N."/>
            <person name="Couloux A."/>
            <person name="Cournoyer B."/>
            <person name="Cruveiller S."/>
            <person name="Daubin V."/>
            <person name="Demange N."/>
            <person name="Francino M.P."/>
            <person name="Goltsman E."/>
            <person name="Huang Y."/>
            <person name="Kopp O.R."/>
            <person name="Labarre L."/>
            <person name="Lapidus A."/>
            <person name="Lavire C."/>
            <person name="Marechal J."/>
            <person name="Martinez M."/>
            <person name="Mastronunzio J.E."/>
            <person name="Mullin B.C."/>
            <person name="Niemann J."/>
            <person name="Pujic P."/>
            <person name="Rawnsley T."/>
            <person name="Rouy Z."/>
            <person name="Schenowitz C."/>
            <person name="Sellstedt A."/>
            <person name="Tavares F."/>
            <person name="Tomkins J.P."/>
            <person name="Vallenet D."/>
            <person name="Valverde C."/>
            <person name="Wall L.G."/>
            <person name="Wang Y."/>
            <person name="Medigue C."/>
            <person name="Benson D.R."/>
        </authorList>
    </citation>
    <scope>NUCLEOTIDE SEQUENCE [LARGE SCALE GENOMIC DNA]</scope>
    <source>
        <strain evidence="3">DSM 45986 / CECT 9034 / ACN14a</strain>
    </source>
</reference>
<accession>Q0RSG8</accession>
<dbReference type="InterPro" id="IPR006311">
    <property type="entry name" value="TAT_signal"/>
</dbReference>
<dbReference type="RefSeq" id="WP_011602061.1">
    <property type="nucleotide sequence ID" value="NC_008278.1"/>
</dbReference>
<evidence type="ECO:0008006" key="4">
    <source>
        <dbReference type="Google" id="ProtNLM"/>
    </source>
</evidence>
<keyword evidence="3" id="KW-1185">Reference proteome</keyword>
<feature type="chain" id="PRO_5004176322" description="Secreted protein" evidence="1">
    <location>
        <begin position="34"/>
        <end position="344"/>
    </location>
</feature>
<dbReference type="Proteomes" id="UP000000657">
    <property type="component" value="Chromosome"/>
</dbReference>
<evidence type="ECO:0000313" key="2">
    <source>
        <dbReference type="EMBL" id="CAJ59494.1"/>
    </source>
</evidence>
<protein>
    <recommendedName>
        <fullName evidence="4">Secreted protein</fullName>
    </recommendedName>
</protein>
<dbReference type="HOGENOM" id="CLU_805968_0_0_11"/>
<name>Q0RSG8_FRAAA</name>
<dbReference type="STRING" id="326424.FRAAL0825"/>
<keyword evidence="1" id="KW-0732">Signal</keyword>
<feature type="signal peptide" evidence="1">
    <location>
        <begin position="1"/>
        <end position="33"/>
    </location>
</feature>
<evidence type="ECO:0000256" key="1">
    <source>
        <dbReference type="SAM" id="SignalP"/>
    </source>
</evidence>
<dbReference type="EMBL" id="CT573213">
    <property type="protein sequence ID" value="CAJ59494.1"/>
    <property type="molecule type" value="Genomic_DNA"/>
</dbReference>